<evidence type="ECO:0000313" key="4">
    <source>
        <dbReference type="Proteomes" id="UP001549106"/>
    </source>
</evidence>
<feature type="domain" description="Helix-hairpin-helix DNA-binding motif class 1" evidence="2">
    <location>
        <begin position="163"/>
        <end position="182"/>
    </location>
</feature>
<feature type="compositionally biased region" description="Basic and acidic residues" evidence="1">
    <location>
        <begin position="27"/>
        <end position="37"/>
    </location>
</feature>
<organism evidence="3 4">
    <name type="scientific">Blautia caecimuris</name>
    <dbReference type="NCBI Taxonomy" id="1796615"/>
    <lineage>
        <taxon>Bacteria</taxon>
        <taxon>Bacillati</taxon>
        <taxon>Bacillota</taxon>
        <taxon>Clostridia</taxon>
        <taxon>Lachnospirales</taxon>
        <taxon>Lachnospiraceae</taxon>
        <taxon>Blautia</taxon>
    </lineage>
</organism>
<name>A0ABV2M4H5_9FIRM</name>
<evidence type="ECO:0000259" key="2">
    <source>
        <dbReference type="SMART" id="SM00278"/>
    </source>
</evidence>
<feature type="region of interest" description="Disordered" evidence="1">
    <location>
        <begin position="14"/>
        <end position="56"/>
    </location>
</feature>
<dbReference type="Pfam" id="PF12836">
    <property type="entry name" value="HHH_3"/>
    <property type="match status" value="1"/>
</dbReference>
<accession>A0ABV2M4H5</accession>
<proteinExistence type="predicted"/>
<protein>
    <submittedName>
        <fullName evidence="3">Competence protein ComEA</fullName>
    </submittedName>
</protein>
<reference evidence="3 4" key="1">
    <citation type="submission" date="2024-06" db="EMBL/GenBank/DDBJ databases">
        <title>Genomic Encyclopedia of Type Strains, Phase IV (KMG-IV): sequencing the most valuable type-strain genomes for metagenomic binning, comparative biology and taxonomic classification.</title>
        <authorList>
            <person name="Goeker M."/>
        </authorList>
    </citation>
    <scope>NUCLEOTIDE SEQUENCE [LARGE SCALE GENOMIC DNA]</scope>
    <source>
        <strain evidence="3 4">DSM 29492</strain>
    </source>
</reference>
<dbReference type="PANTHER" id="PTHR21180">
    <property type="entry name" value="ENDONUCLEASE/EXONUCLEASE/PHOSPHATASE FAMILY DOMAIN-CONTAINING PROTEIN 1"/>
    <property type="match status" value="1"/>
</dbReference>
<dbReference type="PANTHER" id="PTHR21180:SF32">
    <property type="entry name" value="ENDONUCLEASE_EXONUCLEASE_PHOSPHATASE FAMILY DOMAIN-CONTAINING PROTEIN 1"/>
    <property type="match status" value="1"/>
</dbReference>
<feature type="compositionally biased region" description="Low complexity" evidence="1">
    <location>
        <begin position="139"/>
        <end position="149"/>
    </location>
</feature>
<dbReference type="NCBIfam" id="TIGR00426">
    <property type="entry name" value="competence protein ComEA helix-hairpin-helix repeat region"/>
    <property type="match status" value="1"/>
</dbReference>
<dbReference type="InterPro" id="IPR003583">
    <property type="entry name" value="Hlx-hairpin-Hlx_DNA-bd_motif"/>
</dbReference>
<dbReference type="SMART" id="SM00278">
    <property type="entry name" value="HhH1"/>
    <property type="match status" value="2"/>
</dbReference>
<dbReference type="InterPro" id="IPR051675">
    <property type="entry name" value="Endo/Exo/Phosphatase_dom_1"/>
</dbReference>
<dbReference type="EMBL" id="JBEPMJ010000021">
    <property type="protein sequence ID" value="MET3751375.1"/>
    <property type="molecule type" value="Genomic_DNA"/>
</dbReference>
<dbReference type="SUPFAM" id="SSF47781">
    <property type="entry name" value="RuvA domain 2-like"/>
    <property type="match status" value="1"/>
</dbReference>
<evidence type="ECO:0000256" key="1">
    <source>
        <dbReference type="SAM" id="MobiDB-lite"/>
    </source>
</evidence>
<dbReference type="InterPro" id="IPR004509">
    <property type="entry name" value="Competence_ComEA_HhH"/>
</dbReference>
<dbReference type="Proteomes" id="UP001549106">
    <property type="component" value="Unassembled WGS sequence"/>
</dbReference>
<sequence length="216" mass="22317">MCGCADRETELLLEEEQEELSAQAEETADKEQEKDLASPEEAVTEKPSSVPAQPPEEIYVDVCGAVVQPGVYAMKSDSRVFQAIEAAGGFLPDAAGTSINQACALSDGQQIYVPTKEEAEKGMAGQPSGGAADPGTGGAVTEAAGTGETQDSGTVNLNTADSAALQTLPGIGEAKAQAILAYREEKGGFSGTEELMNVPGIKESTFSKIKDKIAVE</sequence>
<keyword evidence="4" id="KW-1185">Reference proteome</keyword>
<dbReference type="InterPro" id="IPR010994">
    <property type="entry name" value="RuvA_2-like"/>
</dbReference>
<dbReference type="Gene3D" id="1.10.150.280">
    <property type="entry name" value="AF1531-like domain"/>
    <property type="match status" value="1"/>
</dbReference>
<feature type="region of interest" description="Disordered" evidence="1">
    <location>
        <begin position="118"/>
        <end position="155"/>
    </location>
</feature>
<comment type="caution">
    <text evidence="3">The sequence shown here is derived from an EMBL/GenBank/DDBJ whole genome shotgun (WGS) entry which is preliminary data.</text>
</comment>
<dbReference type="InterPro" id="IPR019554">
    <property type="entry name" value="Soluble_ligand-bd"/>
</dbReference>
<evidence type="ECO:0000313" key="3">
    <source>
        <dbReference type="EMBL" id="MET3751375.1"/>
    </source>
</evidence>
<dbReference type="RefSeq" id="WP_147598691.1">
    <property type="nucleotide sequence ID" value="NZ_BAABXP010000002.1"/>
</dbReference>
<feature type="domain" description="Helix-hairpin-helix DNA-binding motif class 1" evidence="2">
    <location>
        <begin position="193"/>
        <end position="212"/>
    </location>
</feature>
<gene>
    <name evidence="3" type="ORF">ABID24_002634</name>
</gene>
<dbReference type="Pfam" id="PF10531">
    <property type="entry name" value="SLBB"/>
    <property type="match status" value="1"/>
</dbReference>
<dbReference type="Gene3D" id="3.10.560.10">
    <property type="entry name" value="Outer membrane lipoprotein wza domain like"/>
    <property type="match status" value="1"/>
</dbReference>